<dbReference type="PANTHER" id="PTHR21240">
    <property type="entry name" value="2-AMINO-3-CARBOXYLMUCONATE-6-SEMIALDEHYDE DECARBOXYLASE"/>
    <property type="match status" value="1"/>
</dbReference>
<dbReference type="SUPFAM" id="SSF51556">
    <property type="entry name" value="Metallo-dependent hydrolases"/>
    <property type="match status" value="1"/>
</dbReference>
<dbReference type="Proteomes" id="UP000310636">
    <property type="component" value="Unassembled WGS sequence"/>
</dbReference>
<keyword evidence="3" id="KW-0378">Hydrolase</keyword>
<dbReference type="Gene3D" id="3.20.20.140">
    <property type="entry name" value="Metal-dependent hydrolases"/>
    <property type="match status" value="1"/>
</dbReference>
<organism evidence="3 4">
    <name type="scientific">Cohnella fermenti</name>
    <dbReference type="NCBI Taxonomy" id="2565925"/>
    <lineage>
        <taxon>Bacteria</taxon>
        <taxon>Bacillati</taxon>
        <taxon>Bacillota</taxon>
        <taxon>Bacilli</taxon>
        <taxon>Bacillales</taxon>
        <taxon>Paenibacillaceae</taxon>
        <taxon>Cohnella</taxon>
    </lineage>
</organism>
<protein>
    <submittedName>
        <fullName evidence="3">Amidohydrolase</fullName>
    </submittedName>
</protein>
<dbReference type="AlphaFoldDB" id="A0A4S4BVT3"/>
<keyword evidence="4" id="KW-1185">Reference proteome</keyword>
<dbReference type="OrthoDB" id="9771932at2"/>
<gene>
    <name evidence="3" type="ORF">E6C55_17320</name>
</gene>
<sequence length="305" mass="33888">MSGSGNGNGLESGGERRCRSFDGHTHLFGPGHVGGSFLADARRAWGADYKLEVTPERHWEQYRHGGGAIVLAFNCPGTGVVVPNEYVADYVRQHPGFLYGFASVDPRDPDAPAQLEFAVKELGLVGLKLAPIYQKFYPDRPEYFPLYAKAAELKIPILWHQGTSFVSEGFLDASRPAMLDPIARAFPELKMVIAHLGHPWHGECVSVIRKNPNVYADMSALSPRPWQFYNAMMNVTEYRVAHKVLFGSDYPFFTAEETEAAFRNVNAIVDGTKLPRVPEEDIEAILARDTVGILGLAERRENLRA</sequence>
<keyword evidence="1" id="KW-0456">Lyase</keyword>
<dbReference type="GO" id="GO:0016831">
    <property type="term" value="F:carboxy-lyase activity"/>
    <property type="evidence" value="ECO:0007669"/>
    <property type="project" value="InterPro"/>
</dbReference>
<comment type="caution">
    <text evidence="3">The sequence shown here is derived from an EMBL/GenBank/DDBJ whole genome shotgun (WGS) entry which is preliminary data.</text>
</comment>
<dbReference type="InterPro" id="IPR006680">
    <property type="entry name" value="Amidohydro-rel"/>
</dbReference>
<name>A0A4S4BVT3_9BACL</name>
<dbReference type="CDD" id="cd01292">
    <property type="entry name" value="metallo-dependent_hydrolases"/>
    <property type="match status" value="1"/>
</dbReference>
<evidence type="ECO:0000259" key="2">
    <source>
        <dbReference type="Pfam" id="PF04909"/>
    </source>
</evidence>
<feature type="domain" description="Amidohydrolase-related" evidence="2">
    <location>
        <begin position="22"/>
        <end position="286"/>
    </location>
</feature>
<proteinExistence type="predicted"/>
<dbReference type="RefSeq" id="WP_136371071.1">
    <property type="nucleotide sequence ID" value="NZ_SSOB01000021.1"/>
</dbReference>
<dbReference type="InterPro" id="IPR032465">
    <property type="entry name" value="ACMSD"/>
</dbReference>
<evidence type="ECO:0000313" key="3">
    <source>
        <dbReference type="EMBL" id="THF77123.1"/>
    </source>
</evidence>
<dbReference type="InterPro" id="IPR032466">
    <property type="entry name" value="Metal_Hydrolase"/>
</dbReference>
<dbReference type="Pfam" id="PF04909">
    <property type="entry name" value="Amidohydro_2"/>
    <property type="match status" value="1"/>
</dbReference>
<evidence type="ECO:0000313" key="4">
    <source>
        <dbReference type="Proteomes" id="UP000310636"/>
    </source>
</evidence>
<accession>A0A4S4BVT3</accession>
<dbReference type="EMBL" id="SSOB01000021">
    <property type="protein sequence ID" value="THF77123.1"/>
    <property type="molecule type" value="Genomic_DNA"/>
</dbReference>
<reference evidence="3 4" key="1">
    <citation type="submission" date="2019-04" db="EMBL/GenBank/DDBJ databases">
        <title>Cohnella sp. nov. isolated from preserved vegetables.</title>
        <authorList>
            <person name="Lin S.-Y."/>
            <person name="Hung M.-H."/>
            <person name="Young C.-C."/>
        </authorList>
    </citation>
    <scope>NUCLEOTIDE SEQUENCE [LARGE SCALE GENOMIC DNA]</scope>
    <source>
        <strain evidence="3 4">CC-MHH1044</strain>
    </source>
</reference>
<dbReference type="GO" id="GO:0016787">
    <property type="term" value="F:hydrolase activity"/>
    <property type="evidence" value="ECO:0007669"/>
    <property type="project" value="UniProtKB-KW"/>
</dbReference>
<evidence type="ECO:0000256" key="1">
    <source>
        <dbReference type="ARBA" id="ARBA00023239"/>
    </source>
</evidence>